<dbReference type="Proteomes" id="UP001634007">
    <property type="component" value="Unassembled WGS sequence"/>
</dbReference>
<evidence type="ECO:0000313" key="6">
    <source>
        <dbReference type="Proteomes" id="UP001634007"/>
    </source>
</evidence>
<evidence type="ECO:0000256" key="1">
    <source>
        <dbReference type="ARBA" id="ARBA00022630"/>
    </source>
</evidence>
<dbReference type="AlphaFoldDB" id="A0ABD3KP65"/>
<dbReference type="GO" id="GO:0016491">
    <property type="term" value="F:oxidoreductase activity"/>
    <property type="evidence" value="ECO:0007669"/>
    <property type="project" value="UniProtKB-KW"/>
</dbReference>
<keyword evidence="2" id="KW-0274">FAD</keyword>
<dbReference type="Gene3D" id="3.30.465.10">
    <property type="match status" value="1"/>
</dbReference>
<evidence type="ECO:0000256" key="3">
    <source>
        <dbReference type="ARBA" id="ARBA00023002"/>
    </source>
</evidence>
<name>A0ABD3KP65_EUCGL</name>
<evidence type="ECO:0000256" key="2">
    <source>
        <dbReference type="ARBA" id="ARBA00022827"/>
    </source>
</evidence>
<dbReference type="InterPro" id="IPR016169">
    <property type="entry name" value="FAD-bd_PCMH_sub2"/>
</dbReference>
<dbReference type="Pfam" id="PF08031">
    <property type="entry name" value="BBE"/>
    <property type="match status" value="1"/>
</dbReference>
<feature type="domain" description="Berberine/berberine-like" evidence="4">
    <location>
        <begin position="12"/>
        <end position="68"/>
    </location>
</feature>
<organism evidence="5 6">
    <name type="scientific">Eucalyptus globulus</name>
    <name type="common">Tasmanian blue gum</name>
    <dbReference type="NCBI Taxonomy" id="34317"/>
    <lineage>
        <taxon>Eukaryota</taxon>
        <taxon>Viridiplantae</taxon>
        <taxon>Streptophyta</taxon>
        <taxon>Embryophyta</taxon>
        <taxon>Tracheophyta</taxon>
        <taxon>Spermatophyta</taxon>
        <taxon>Magnoliopsida</taxon>
        <taxon>eudicotyledons</taxon>
        <taxon>Gunneridae</taxon>
        <taxon>Pentapetalae</taxon>
        <taxon>rosids</taxon>
        <taxon>malvids</taxon>
        <taxon>Myrtales</taxon>
        <taxon>Myrtaceae</taxon>
        <taxon>Myrtoideae</taxon>
        <taxon>Eucalypteae</taxon>
        <taxon>Eucalyptus</taxon>
    </lineage>
</organism>
<keyword evidence="1" id="KW-0285">Flavoprotein</keyword>
<accession>A0ABD3KP65</accession>
<gene>
    <name evidence="5" type="ORF">ACJRO7_020724</name>
</gene>
<proteinExistence type="predicted"/>
<keyword evidence="6" id="KW-1185">Reference proteome</keyword>
<dbReference type="InterPro" id="IPR012951">
    <property type="entry name" value="BBE"/>
</dbReference>
<comment type="caution">
    <text evidence="5">The sequence shown here is derived from an EMBL/GenBank/DDBJ whole genome shotgun (WGS) entry which is preliminary data.</text>
</comment>
<sequence>MAPYVSKFPREAYVNYRDLGLGMNKNGTSFVPASVCGPKYVRGNFARLVQVKTMVDPNNFFRHGQSIPPLPLSPRGKGIKTEERENRYNGFDWSFVTF</sequence>
<evidence type="ECO:0000313" key="5">
    <source>
        <dbReference type="EMBL" id="KAL3739357.1"/>
    </source>
</evidence>
<keyword evidence="3" id="KW-0560">Oxidoreductase</keyword>
<protein>
    <recommendedName>
        <fullName evidence="4">Berberine/berberine-like domain-containing protein</fullName>
    </recommendedName>
</protein>
<dbReference type="EMBL" id="JBJKBG010000005">
    <property type="protein sequence ID" value="KAL3739357.1"/>
    <property type="molecule type" value="Genomic_DNA"/>
</dbReference>
<evidence type="ECO:0000259" key="4">
    <source>
        <dbReference type="Pfam" id="PF08031"/>
    </source>
</evidence>
<reference evidence="5 6" key="1">
    <citation type="submission" date="2024-11" db="EMBL/GenBank/DDBJ databases">
        <title>Chromosome-level genome assembly of Eucalyptus globulus Labill. provides insights into its genome evolution.</title>
        <authorList>
            <person name="Li X."/>
        </authorList>
    </citation>
    <scope>NUCLEOTIDE SEQUENCE [LARGE SCALE GENOMIC DNA]</scope>
    <source>
        <strain evidence="5">CL2024</strain>
        <tissue evidence="5">Fresh tender leaves</tissue>
    </source>
</reference>
<dbReference type="PANTHER" id="PTHR32448">
    <property type="entry name" value="OS08G0158400 PROTEIN"/>
    <property type="match status" value="1"/>
</dbReference>